<protein>
    <submittedName>
        <fullName evidence="2">Serine/threonine protein phosphatase</fullName>
    </submittedName>
</protein>
<gene>
    <name evidence="2" type="primary">prc1</name>
</gene>
<dbReference type="SMART" id="SM00332">
    <property type="entry name" value="PP2Cc"/>
    <property type="match status" value="1"/>
</dbReference>
<evidence type="ECO:0000259" key="1">
    <source>
        <dbReference type="PROSITE" id="PS51746"/>
    </source>
</evidence>
<dbReference type="PROSITE" id="PS51746">
    <property type="entry name" value="PPM_2"/>
    <property type="match status" value="1"/>
</dbReference>
<dbReference type="GO" id="GO:0004722">
    <property type="term" value="F:protein serine/threonine phosphatase activity"/>
    <property type="evidence" value="ECO:0007669"/>
    <property type="project" value="InterPro"/>
</dbReference>
<reference evidence="2" key="1">
    <citation type="journal article" date="2005" name="Environ. Microbiol.">
        <title>Lateral gene transfer and phylogenetic assignment of environmental fosmid clones.</title>
        <authorList>
            <person name="Nesbo C.L."/>
            <person name="Boucher Y."/>
            <person name="Dlutek M."/>
            <person name="Doolittle F.W."/>
        </authorList>
    </citation>
    <scope>NUCLEOTIDE SEQUENCE</scope>
</reference>
<sequence length="309" mass="33737">MCSKVSAMKFTIYQASRQGGRKNNQDRVAYSYSRDALLMVVADGMGGHMHGEIAAQIAVQTLTDQFQKLAKPRLDDPMAFLSDTTTRAHFAINDYAVEQDLLEIPHTTCVAAVIQDNTAYWAHVGDSRLYLFSDGSLIARTEDHTAVAQLVRDGIISEEEAGHHPERNKVSNCLGGYVSPQVECNAPIPLHDADTMLLCTDGIWGMINAHELSALLHAYTLDDAVRHLMDHAEFRGGEHGDNLSLIAMTWGEARMPSKDSISTLALPDGGVTTQINAMRPLPGTPAVSDDEIERAIAEIQQAIQKISAK</sequence>
<proteinExistence type="predicted"/>
<dbReference type="InterPro" id="IPR001932">
    <property type="entry name" value="PPM-type_phosphatase-like_dom"/>
</dbReference>
<organism evidence="2">
    <name type="scientific">uncultured beta proteobacterium</name>
    <dbReference type="NCBI Taxonomy" id="86027"/>
    <lineage>
        <taxon>Bacteria</taxon>
        <taxon>Pseudomonadati</taxon>
        <taxon>Pseudomonadota</taxon>
        <taxon>Betaproteobacteria</taxon>
        <taxon>environmental samples</taxon>
    </lineage>
</organism>
<dbReference type="AlphaFoldDB" id="Q2Z0A4"/>
<feature type="domain" description="PPM-type phosphatase" evidence="1">
    <location>
        <begin position="11"/>
        <end position="250"/>
    </location>
</feature>
<dbReference type="SUPFAM" id="SSF81606">
    <property type="entry name" value="PP2C-like"/>
    <property type="match status" value="1"/>
</dbReference>
<dbReference type="SMART" id="SM00331">
    <property type="entry name" value="PP2C_SIG"/>
    <property type="match status" value="1"/>
</dbReference>
<dbReference type="PANTHER" id="PTHR13832:SF827">
    <property type="entry name" value="PROTEIN PHOSPHATASE 1L"/>
    <property type="match status" value="1"/>
</dbReference>
<evidence type="ECO:0000313" key="2">
    <source>
        <dbReference type="EMBL" id="CAI78496.1"/>
    </source>
</evidence>
<dbReference type="Gene3D" id="3.60.40.10">
    <property type="entry name" value="PPM-type phosphatase domain"/>
    <property type="match status" value="1"/>
</dbReference>
<dbReference type="PANTHER" id="PTHR13832">
    <property type="entry name" value="PROTEIN PHOSPHATASE 2C"/>
    <property type="match status" value="1"/>
</dbReference>
<dbReference type="InterPro" id="IPR036457">
    <property type="entry name" value="PPM-type-like_dom_sf"/>
</dbReference>
<accession>Q2Z0A4</accession>
<dbReference type="InterPro" id="IPR015655">
    <property type="entry name" value="PP2C"/>
</dbReference>
<name>Q2Z0A4_9PROT</name>
<dbReference type="CDD" id="cd00143">
    <property type="entry name" value="PP2Cc"/>
    <property type="match status" value="1"/>
</dbReference>
<dbReference type="EMBL" id="AJ937761">
    <property type="protein sequence ID" value="CAI78496.1"/>
    <property type="molecule type" value="Genomic_DNA"/>
</dbReference>
<dbReference type="Pfam" id="PF13672">
    <property type="entry name" value="PP2C_2"/>
    <property type="match status" value="1"/>
</dbReference>